<dbReference type="Proteomes" id="UP000504636">
    <property type="component" value="Unplaced"/>
</dbReference>
<dbReference type="AlphaFoldDB" id="A0A6A6YU34"/>
<feature type="chain" id="PRO_5044629352" evidence="2">
    <location>
        <begin position="17"/>
        <end position="183"/>
    </location>
</feature>
<organism evidence="3">
    <name type="scientific">Mytilinidion resinicola</name>
    <dbReference type="NCBI Taxonomy" id="574789"/>
    <lineage>
        <taxon>Eukaryota</taxon>
        <taxon>Fungi</taxon>
        <taxon>Dikarya</taxon>
        <taxon>Ascomycota</taxon>
        <taxon>Pezizomycotina</taxon>
        <taxon>Dothideomycetes</taxon>
        <taxon>Pleosporomycetidae</taxon>
        <taxon>Mytilinidiales</taxon>
        <taxon>Mytilinidiaceae</taxon>
        <taxon>Mytilinidion</taxon>
    </lineage>
</organism>
<dbReference type="OrthoDB" id="3659633at2759"/>
<protein>
    <submittedName>
        <fullName evidence="3 5">Uncharacterized protein</fullName>
    </submittedName>
</protein>
<gene>
    <name evidence="3 5" type="ORF">BDZ99DRAFT_475079</name>
</gene>
<keyword evidence="2" id="KW-0732">Signal</keyword>
<reference evidence="3 5" key="1">
    <citation type="journal article" date="2020" name="Stud. Mycol.">
        <title>101 Dothideomycetes genomes: a test case for predicting lifestyles and emergence of pathogens.</title>
        <authorList>
            <person name="Haridas S."/>
            <person name="Albert R."/>
            <person name="Binder M."/>
            <person name="Bloem J."/>
            <person name="Labutti K."/>
            <person name="Salamov A."/>
            <person name="Andreopoulos B."/>
            <person name="Baker S."/>
            <person name="Barry K."/>
            <person name="Bills G."/>
            <person name="Bluhm B."/>
            <person name="Cannon C."/>
            <person name="Castanera R."/>
            <person name="Culley D."/>
            <person name="Daum C."/>
            <person name="Ezra D."/>
            <person name="Gonzalez J."/>
            <person name="Henrissat B."/>
            <person name="Kuo A."/>
            <person name="Liang C."/>
            <person name="Lipzen A."/>
            <person name="Lutzoni F."/>
            <person name="Magnuson J."/>
            <person name="Mondo S."/>
            <person name="Nolan M."/>
            <person name="Ohm R."/>
            <person name="Pangilinan J."/>
            <person name="Park H.-J."/>
            <person name="Ramirez L."/>
            <person name="Alfaro M."/>
            <person name="Sun H."/>
            <person name="Tritt A."/>
            <person name="Yoshinaga Y."/>
            <person name="Zwiers L.-H."/>
            <person name="Turgeon B."/>
            <person name="Goodwin S."/>
            <person name="Spatafora J."/>
            <person name="Crous P."/>
            <person name="Grigoriev I."/>
        </authorList>
    </citation>
    <scope>NUCLEOTIDE SEQUENCE</scope>
    <source>
        <strain evidence="3 5">CBS 304.34</strain>
    </source>
</reference>
<keyword evidence="4" id="KW-1185">Reference proteome</keyword>
<evidence type="ECO:0000313" key="3">
    <source>
        <dbReference type="EMBL" id="KAF2811534.1"/>
    </source>
</evidence>
<evidence type="ECO:0000313" key="4">
    <source>
        <dbReference type="Proteomes" id="UP000504636"/>
    </source>
</evidence>
<accession>A0A6A6YU34</accession>
<proteinExistence type="predicted"/>
<reference evidence="5" key="2">
    <citation type="submission" date="2020-04" db="EMBL/GenBank/DDBJ databases">
        <authorList>
            <consortium name="NCBI Genome Project"/>
        </authorList>
    </citation>
    <scope>NUCLEOTIDE SEQUENCE</scope>
    <source>
        <strain evidence="5">CBS 304.34</strain>
    </source>
</reference>
<feature type="region of interest" description="Disordered" evidence="1">
    <location>
        <begin position="136"/>
        <end position="183"/>
    </location>
</feature>
<feature type="signal peptide" evidence="2">
    <location>
        <begin position="1"/>
        <end position="16"/>
    </location>
</feature>
<dbReference type="EMBL" id="MU003698">
    <property type="protein sequence ID" value="KAF2811534.1"/>
    <property type="molecule type" value="Genomic_DNA"/>
</dbReference>
<dbReference type="GeneID" id="54462843"/>
<name>A0A6A6YU34_9PEZI</name>
<sequence length="183" mass="19258">MHLIYLITCFVASAIAFTLNPTGLQENRVTGDQCTPKWRWCTAPVSSALLCSRADNMDRSVLSDSDLKSLASAKLELASVPSPLTWDCVVGFMQGDPCSYNEEQWFPGSKSVDDPWKAGIGSFQCEISNTTCPTMGTSASASTATGTQSSSSSSLASPSSSSSISLSSASTTQTTFASPSMSY</sequence>
<reference evidence="5" key="3">
    <citation type="submission" date="2025-04" db="UniProtKB">
        <authorList>
            <consortium name="RefSeq"/>
        </authorList>
    </citation>
    <scope>IDENTIFICATION</scope>
    <source>
        <strain evidence="5">CBS 304.34</strain>
    </source>
</reference>
<dbReference type="RefSeq" id="XP_033578498.1">
    <property type="nucleotide sequence ID" value="XM_033721950.1"/>
</dbReference>
<evidence type="ECO:0000256" key="1">
    <source>
        <dbReference type="SAM" id="MobiDB-lite"/>
    </source>
</evidence>
<evidence type="ECO:0000313" key="5">
    <source>
        <dbReference type="RefSeq" id="XP_033578498.1"/>
    </source>
</evidence>
<evidence type="ECO:0000256" key="2">
    <source>
        <dbReference type="SAM" id="SignalP"/>
    </source>
</evidence>